<evidence type="ECO:0000256" key="2">
    <source>
        <dbReference type="SAM" id="MobiDB-lite"/>
    </source>
</evidence>
<dbReference type="GO" id="GO:0009968">
    <property type="term" value="P:negative regulation of signal transduction"/>
    <property type="evidence" value="ECO:0007669"/>
    <property type="project" value="UniProtKB-KW"/>
</dbReference>
<dbReference type="Proteomes" id="UP000008672">
    <property type="component" value="Unassembled WGS sequence"/>
</dbReference>
<dbReference type="FunFam" id="1.10.167.10:FF:000001">
    <property type="entry name" value="Putative regulator of g-protein signaling 12"/>
    <property type="match status" value="1"/>
</dbReference>
<dbReference type="STRING" id="7897.ENSLACP00000010840"/>
<feature type="domain" description="RGS" evidence="3">
    <location>
        <begin position="227"/>
        <end position="343"/>
    </location>
</feature>
<dbReference type="HOGENOM" id="CLU_831417_0_0_1"/>
<evidence type="ECO:0000313" key="4">
    <source>
        <dbReference type="Ensembl" id="ENSLACP00000010840.1"/>
    </source>
</evidence>
<dbReference type="Gene3D" id="1.10.196.10">
    <property type="match status" value="1"/>
</dbReference>
<reference evidence="4" key="2">
    <citation type="submission" date="2025-08" db="UniProtKB">
        <authorList>
            <consortium name="Ensembl"/>
        </authorList>
    </citation>
    <scope>IDENTIFICATION</scope>
</reference>
<dbReference type="SUPFAM" id="SSF48097">
    <property type="entry name" value="Regulator of G-protein signaling, RGS"/>
    <property type="match status" value="1"/>
</dbReference>
<evidence type="ECO:0000259" key="3">
    <source>
        <dbReference type="PROSITE" id="PS50132"/>
    </source>
</evidence>
<dbReference type="AlphaFoldDB" id="H3AMG9"/>
<dbReference type="Ensembl" id="ENSLACT00000010920.1">
    <property type="protein sequence ID" value="ENSLACP00000010840.1"/>
    <property type="gene ID" value="ENSLACG00000009542.1"/>
</dbReference>
<evidence type="ECO:0000256" key="1">
    <source>
        <dbReference type="ARBA" id="ARBA00022700"/>
    </source>
</evidence>
<dbReference type="EMBL" id="AFYH01180379">
    <property type="status" value="NOT_ANNOTATED_CDS"/>
    <property type="molecule type" value="Genomic_DNA"/>
</dbReference>
<dbReference type="InterPro" id="IPR036305">
    <property type="entry name" value="RGS_sf"/>
</dbReference>
<dbReference type="SMART" id="SM00315">
    <property type="entry name" value="RGS"/>
    <property type="match status" value="1"/>
</dbReference>
<dbReference type="CDD" id="cd08713">
    <property type="entry name" value="RGS_RGS3"/>
    <property type="match status" value="1"/>
</dbReference>
<keyword evidence="5" id="KW-1185">Reference proteome</keyword>
<gene>
    <name evidence="4" type="primary">LOC102357656</name>
</gene>
<dbReference type="GeneTree" id="ENSGT00940000154416"/>
<dbReference type="PANTHER" id="PTHR10845">
    <property type="entry name" value="REGULATOR OF G PROTEIN SIGNALING"/>
    <property type="match status" value="1"/>
</dbReference>
<dbReference type="Gene3D" id="1.10.167.10">
    <property type="entry name" value="Regulator of G-protein Signalling 4, domain 2"/>
    <property type="match status" value="1"/>
</dbReference>
<reference evidence="4" key="3">
    <citation type="submission" date="2025-09" db="UniProtKB">
        <authorList>
            <consortium name="Ensembl"/>
        </authorList>
    </citation>
    <scope>IDENTIFICATION</scope>
</reference>
<dbReference type="OMA" id="LLFMRQW"/>
<name>H3AMG9_LATCH</name>
<reference evidence="5" key="1">
    <citation type="submission" date="2011-08" db="EMBL/GenBank/DDBJ databases">
        <title>The draft genome of Latimeria chalumnae.</title>
        <authorList>
            <person name="Di Palma F."/>
            <person name="Alfoldi J."/>
            <person name="Johnson J."/>
            <person name="Berlin A."/>
            <person name="Gnerre S."/>
            <person name="Jaffe D."/>
            <person name="MacCallum I."/>
            <person name="Young S."/>
            <person name="Walker B.J."/>
            <person name="Lander E."/>
            <person name="Lindblad-Toh K."/>
        </authorList>
    </citation>
    <scope>NUCLEOTIDE SEQUENCE [LARGE SCALE GENOMIC DNA]</scope>
    <source>
        <strain evidence="5">Wild caught</strain>
    </source>
</reference>
<dbReference type="EMBL" id="AFYH01180381">
    <property type="status" value="NOT_ANNOTATED_CDS"/>
    <property type="molecule type" value="Genomic_DNA"/>
</dbReference>
<dbReference type="InterPro" id="IPR044926">
    <property type="entry name" value="RGS_subdomain_2"/>
</dbReference>
<dbReference type="EMBL" id="AFYH01180382">
    <property type="status" value="NOT_ANNOTATED_CDS"/>
    <property type="molecule type" value="Genomic_DNA"/>
</dbReference>
<dbReference type="PRINTS" id="PR01301">
    <property type="entry name" value="RGSPROTEIN"/>
</dbReference>
<accession>H3AMG9</accession>
<organism evidence="4 5">
    <name type="scientific">Latimeria chalumnae</name>
    <name type="common">Coelacanth</name>
    <dbReference type="NCBI Taxonomy" id="7897"/>
    <lineage>
        <taxon>Eukaryota</taxon>
        <taxon>Metazoa</taxon>
        <taxon>Chordata</taxon>
        <taxon>Craniata</taxon>
        <taxon>Vertebrata</taxon>
        <taxon>Euteleostomi</taxon>
        <taxon>Coelacanthiformes</taxon>
        <taxon>Coelacanthidae</taxon>
        <taxon>Latimeria</taxon>
    </lineage>
</organism>
<dbReference type="EMBL" id="AFYH01180380">
    <property type="status" value="NOT_ANNOTATED_CDS"/>
    <property type="molecule type" value="Genomic_DNA"/>
</dbReference>
<dbReference type="eggNOG" id="KOG3589">
    <property type="taxonomic scope" value="Eukaryota"/>
</dbReference>
<dbReference type="InterPro" id="IPR016137">
    <property type="entry name" value="RGS"/>
</dbReference>
<dbReference type="Pfam" id="PF00615">
    <property type="entry name" value="RGS"/>
    <property type="match status" value="1"/>
</dbReference>
<dbReference type="PANTHER" id="PTHR10845:SF242">
    <property type="entry name" value="NOVEL PROTEIN SIMILAR TO VERTEBRATE REGULATOR OF G-PROTEIN SIGNALLING FAMILY"/>
    <property type="match status" value="1"/>
</dbReference>
<proteinExistence type="predicted"/>
<feature type="region of interest" description="Disordered" evidence="2">
    <location>
        <begin position="111"/>
        <end position="150"/>
    </location>
</feature>
<dbReference type="InterPro" id="IPR034951">
    <property type="entry name" value="RGS_RGS3"/>
</dbReference>
<sequence length="352" mass="40316">QMFKYQPGTLHRAGSEGCLLDCEFLPWNRTAIRKRKQSPNSEKVEKPEAQGAHRGNGVSGGMQIPEVRIQTDFSSGDRSMKGTQRKSKACGLCVEEVTVWRVLSDSHLSREEEEETRAFLEGKMKKQKNSESGWSLPSPKTLRKERASSKMAAAKQHLRSLFGGSSKCLTSSTESDLELDETDNGRSDRRKHNNHANFFFFKFCLYLKGQRRGGHPSPEEALKWGDSFDDLLSHRYGLAAFKAFLQSEFSSENLEFWLACEDYRKTRTNFKLSGKAQKIYKEFIITQAPKEVNLDSNTREVTSNNILHPTRSCFNLAQKRIYGLMEKDPYQRFLHSELYQDLIHPLQPNGNM</sequence>
<dbReference type="Bgee" id="ENSLACG00000009542">
    <property type="expression patterns" value="Expressed in chordate pharynx and 6 other cell types or tissues"/>
</dbReference>
<evidence type="ECO:0000313" key="5">
    <source>
        <dbReference type="Proteomes" id="UP000008672"/>
    </source>
</evidence>
<keyword evidence="1" id="KW-0734">Signal transduction inhibitor</keyword>
<protein>
    <recommendedName>
        <fullName evidence="3">RGS domain-containing protein</fullName>
    </recommendedName>
</protein>
<feature type="region of interest" description="Disordered" evidence="2">
    <location>
        <begin position="33"/>
        <end position="65"/>
    </location>
</feature>
<dbReference type="InterPro" id="IPR024066">
    <property type="entry name" value="RGS_subdom1/3"/>
</dbReference>
<dbReference type="InParanoid" id="H3AMG9"/>
<dbReference type="PROSITE" id="PS50132">
    <property type="entry name" value="RGS"/>
    <property type="match status" value="1"/>
</dbReference>
<dbReference type="FunFam" id="1.10.196.10:FF:000001">
    <property type="entry name" value="Regulator of G-protein signaling 8"/>
    <property type="match status" value="1"/>
</dbReference>